<protein>
    <submittedName>
        <fullName evidence="4">Heat shock protein Hsp20</fullName>
    </submittedName>
</protein>
<evidence type="ECO:0000259" key="3">
    <source>
        <dbReference type="PROSITE" id="PS01031"/>
    </source>
</evidence>
<dbReference type="InterPro" id="IPR031107">
    <property type="entry name" value="Small_HSP"/>
</dbReference>
<dbReference type="Pfam" id="PF00011">
    <property type="entry name" value="HSP20"/>
    <property type="match status" value="1"/>
</dbReference>
<dbReference type="Gene3D" id="2.60.40.790">
    <property type="match status" value="1"/>
</dbReference>
<name>B1I1Q9_DESAP</name>
<gene>
    <name evidence="4" type="ordered locus">Daud_0454</name>
</gene>
<reference evidence="5" key="1">
    <citation type="submission" date="2007-10" db="EMBL/GenBank/DDBJ databases">
        <title>Complete sequence of chromosome of Desulforudis audaxviator MP104C.</title>
        <authorList>
            <person name="Copeland A."/>
            <person name="Lucas S."/>
            <person name="Lapidus A."/>
            <person name="Barry K."/>
            <person name="Glavina del Rio T."/>
            <person name="Dalin E."/>
            <person name="Tice H."/>
            <person name="Bruce D."/>
            <person name="Pitluck S."/>
            <person name="Lowry S.R."/>
            <person name="Larimer F."/>
            <person name="Land M.L."/>
            <person name="Hauser L."/>
            <person name="Kyrpides N."/>
            <person name="Ivanova N.N."/>
            <person name="Richardson P."/>
        </authorList>
    </citation>
    <scope>NUCLEOTIDE SEQUENCE [LARGE SCALE GENOMIC DNA]</scope>
    <source>
        <strain evidence="5">MP104C</strain>
    </source>
</reference>
<evidence type="ECO:0000256" key="1">
    <source>
        <dbReference type="PROSITE-ProRule" id="PRU00285"/>
    </source>
</evidence>
<evidence type="ECO:0000313" key="5">
    <source>
        <dbReference type="Proteomes" id="UP000008544"/>
    </source>
</evidence>
<reference evidence="4 5" key="2">
    <citation type="journal article" date="2008" name="Science">
        <title>Environmental genomics reveals a single-species ecosystem deep within Earth.</title>
        <authorList>
            <person name="Chivian D."/>
            <person name="Brodie E.L."/>
            <person name="Alm E.J."/>
            <person name="Culley D.E."/>
            <person name="Dehal P.S."/>
            <person name="Desantis T.Z."/>
            <person name="Gihring T.M."/>
            <person name="Lapidus A."/>
            <person name="Lin L.H."/>
            <person name="Lowry S.R."/>
            <person name="Moser D.P."/>
            <person name="Richardson P.M."/>
            <person name="Southam G."/>
            <person name="Wanger G."/>
            <person name="Pratt L.M."/>
            <person name="Andersen G.L."/>
            <person name="Hazen T.C."/>
            <person name="Brockman F.J."/>
            <person name="Arkin A.P."/>
            <person name="Onstott T.C."/>
        </authorList>
    </citation>
    <scope>NUCLEOTIDE SEQUENCE [LARGE SCALE GENOMIC DNA]</scope>
    <source>
        <strain evidence="4 5">MP104C</strain>
    </source>
</reference>
<dbReference type="OrthoDB" id="9811615at2"/>
<keyword evidence="5" id="KW-1185">Reference proteome</keyword>
<dbReference type="CDD" id="cd06464">
    <property type="entry name" value="ACD_sHsps-like"/>
    <property type="match status" value="1"/>
</dbReference>
<dbReference type="PROSITE" id="PS01031">
    <property type="entry name" value="SHSP"/>
    <property type="match status" value="1"/>
</dbReference>
<keyword evidence="4" id="KW-0346">Stress response</keyword>
<dbReference type="STRING" id="477974.Daud_0454"/>
<dbReference type="RefSeq" id="WP_012301589.1">
    <property type="nucleotide sequence ID" value="NC_010424.1"/>
</dbReference>
<evidence type="ECO:0000313" key="4">
    <source>
        <dbReference type="EMBL" id="ACA59000.1"/>
    </source>
</evidence>
<accession>B1I1Q9</accession>
<comment type="similarity">
    <text evidence="1 2">Belongs to the small heat shock protein (HSP20) family.</text>
</comment>
<dbReference type="EMBL" id="CP000860">
    <property type="protein sequence ID" value="ACA59000.1"/>
    <property type="molecule type" value="Genomic_DNA"/>
</dbReference>
<organism evidence="4 5">
    <name type="scientific">Desulforudis audaxviator (strain MP104C)</name>
    <dbReference type="NCBI Taxonomy" id="477974"/>
    <lineage>
        <taxon>Bacteria</taxon>
        <taxon>Bacillati</taxon>
        <taxon>Bacillota</taxon>
        <taxon>Clostridia</taxon>
        <taxon>Thermoanaerobacterales</taxon>
        <taxon>Candidatus Desulforudaceae</taxon>
        <taxon>Candidatus Desulforudis</taxon>
    </lineage>
</organism>
<dbReference type="KEGG" id="dau:Daud_0454"/>
<dbReference type="AlphaFoldDB" id="B1I1Q9"/>
<dbReference type="Proteomes" id="UP000008544">
    <property type="component" value="Chromosome"/>
</dbReference>
<dbReference type="HOGENOM" id="CLU_046737_9_3_9"/>
<sequence>MALMRWDPFRDMQNLQRAMNRLFDESLLRSVERDYHETFGSVDLFETADSLIVYTDVPGVKQEDIKIQILGNQLVIQAERAQTVPENSRQLRLERPYGTCQRSFTIGVPVKQDAVKATLRNGVLEIVLPKSDESRPKQIEILAE</sequence>
<evidence type="ECO:0000256" key="2">
    <source>
        <dbReference type="RuleBase" id="RU003616"/>
    </source>
</evidence>
<dbReference type="SUPFAM" id="SSF49764">
    <property type="entry name" value="HSP20-like chaperones"/>
    <property type="match status" value="1"/>
</dbReference>
<dbReference type="eggNOG" id="COG0071">
    <property type="taxonomic scope" value="Bacteria"/>
</dbReference>
<proteinExistence type="inferred from homology"/>
<dbReference type="PANTHER" id="PTHR11527">
    <property type="entry name" value="HEAT-SHOCK PROTEIN 20 FAMILY MEMBER"/>
    <property type="match status" value="1"/>
</dbReference>
<dbReference type="InterPro" id="IPR002068">
    <property type="entry name" value="A-crystallin/Hsp20_dom"/>
</dbReference>
<feature type="domain" description="SHSP" evidence="3">
    <location>
        <begin position="33"/>
        <end position="144"/>
    </location>
</feature>
<dbReference type="InterPro" id="IPR008978">
    <property type="entry name" value="HSP20-like_chaperone"/>
</dbReference>